<evidence type="ECO:0000256" key="3">
    <source>
        <dbReference type="ARBA" id="ARBA00023125"/>
    </source>
</evidence>
<protein>
    <recommendedName>
        <fullName evidence="7">Zn(2)-C6 fungal-type domain-containing protein</fullName>
    </recommendedName>
</protein>
<organism evidence="8 9">
    <name type="scientific">Aspergillus ellipticus CBS 707.79</name>
    <dbReference type="NCBI Taxonomy" id="1448320"/>
    <lineage>
        <taxon>Eukaryota</taxon>
        <taxon>Fungi</taxon>
        <taxon>Dikarya</taxon>
        <taxon>Ascomycota</taxon>
        <taxon>Pezizomycotina</taxon>
        <taxon>Eurotiomycetes</taxon>
        <taxon>Eurotiomycetidae</taxon>
        <taxon>Eurotiales</taxon>
        <taxon>Aspergillaceae</taxon>
        <taxon>Aspergillus</taxon>
        <taxon>Aspergillus subgen. Circumdati</taxon>
    </lineage>
</organism>
<dbReference type="Pfam" id="PF00172">
    <property type="entry name" value="Zn_clus"/>
    <property type="match status" value="1"/>
</dbReference>
<feature type="region of interest" description="Disordered" evidence="6">
    <location>
        <begin position="129"/>
        <end position="151"/>
    </location>
</feature>
<evidence type="ECO:0000256" key="1">
    <source>
        <dbReference type="ARBA" id="ARBA00022723"/>
    </source>
</evidence>
<evidence type="ECO:0000313" key="8">
    <source>
        <dbReference type="EMBL" id="PYH89579.1"/>
    </source>
</evidence>
<dbReference type="GO" id="GO:0003677">
    <property type="term" value="F:DNA binding"/>
    <property type="evidence" value="ECO:0007669"/>
    <property type="project" value="UniProtKB-KW"/>
</dbReference>
<keyword evidence="5" id="KW-0539">Nucleus</keyword>
<dbReference type="SMART" id="SM00906">
    <property type="entry name" value="Fungal_trans"/>
    <property type="match status" value="1"/>
</dbReference>
<evidence type="ECO:0000313" key="9">
    <source>
        <dbReference type="Proteomes" id="UP000247810"/>
    </source>
</evidence>
<keyword evidence="9" id="KW-1185">Reference proteome</keyword>
<dbReference type="InterPro" id="IPR007219">
    <property type="entry name" value="XnlR_reg_dom"/>
</dbReference>
<feature type="region of interest" description="Disordered" evidence="6">
    <location>
        <begin position="69"/>
        <end position="115"/>
    </location>
</feature>
<dbReference type="InterPro" id="IPR001138">
    <property type="entry name" value="Zn2Cys6_DnaBD"/>
</dbReference>
<keyword evidence="2" id="KW-0805">Transcription regulation</keyword>
<evidence type="ECO:0000256" key="2">
    <source>
        <dbReference type="ARBA" id="ARBA00023015"/>
    </source>
</evidence>
<keyword evidence="3" id="KW-0238">DNA-binding</keyword>
<evidence type="ECO:0000256" key="5">
    <source>
        <dbReference type="ARBA" id="ARBA00023242"/>
    </source>
</evidence>
<dbReference type="PANTHER" id="PTHR47424">
    <property type="entry name" value="REGULATORY PROTEIN GAL4"/>
    <property type="match status" value="1"/>
</dbReference>
<feature type="domain" description="Zn(2)-C6 fungal-type" evidence="7">
    <location>
        <begin position="12"/>
        <end position="41"/>
    </location>
</feature>
<dbReference type="GO" id="GO:0009893">
    <property type="term" value="P:positive regulation of metabolic process"/>
    <property type="evidence" value="ECO:0007669"/>
    <property type="project" value="UniProtKB-ARBA"/>
</dbReference>
<dbReference type="OrthoDB" id="3266505at2759"/>
<feature type="compositionally biased region" description="Low complexity" evidence="6">
    <location>
        <begin position="76"/>
        <end position="88"/>
    </location>
</feature>
<keyword evidence="4" id="KW-0804">Transcription</keyword>
<dbReference type="PANTHER" id="PTHR47424:SF6">
    <property type="entry name" value="PROLINE UTILIZATION TRANS-ACTIVATOR"/>
    <property type="match status" value="1"/>
</dbReference>
<feature type="compositionally biased region" description="Low complexity" evidence="6">
    <location>
        <begin position="137"/>
        <end position="146"/>
    </location>
</feature>
<dbReference type="InterPro" id="IPR036864">
    <property type="entry name" value="Zn2-C6_fun-type_DNA-bd_sf"/>
</dbReference>
<dbReference type="Proteomes" id="UP000247810">
    <property type="component" value="Unassembled WGS sequence"/>
</dbReference>
<evidence type="ECO:0000256" key="4">
    <source>
        <dbReference type="ARBA" id="ARBA00023163"/>
    </source>
</evidence>
<name>A0A319CY01_9EURO</name>
<dbReference type="AlphaFoldDB" id="A0A319CY01"/>
<feature type="region of interest" description="Disordered" evidence="6">
    <location>
        <begin position="573"/>
        <end position="611"/>
    </location>
</feature>
<dbReference type="PROSITE" id="PS00463">
    <property type="entry name" value="ZN2_CY6_FUNGAL_1"/>
    <property type="match status" value="1"/>
</dbReference>
<proteinExistence type="predicted"/>
<keyword evidence="1" id="KW-0479">Metal-binding</keyword>
<evidence type="ECO:0000256" key="6">
    <source>
        <dbReference type="SAM" id="MobiDB-lite"/>
    </source>
</evidence>
<dbReference type="SMART" id="SM00066">
    <property type="entry name" value="GAL4"/>
    <property type="match status" value="1"/>
</dbReference>
<dbReference type="Pfam" id="PF04082">
    <property type="entry name" value="Fungal_trans"/>
    <property type="match status" value="1"/>
</dbReference>
<sequence>MGTPTTTRAANACESCRQRKVKCSGDQPCRRCARHSWECTFGLAGRRRYSEAHVQGLLDRIRAYEERLQSLSDARPVPTTSATTTSPSLPNEPTAGTIPQPDSDVGITPTTDLTSGPAFESQVKSLLDRVHGNHGGSTTASDSSSSPQGMEAQWTSARALVNDDAVVILPSLKESQHLLERFLFYLGVSQHFFDPRTFSDRMMLLYQEERTRDGQMHATWFTEYLLVMAMAKLMDVEDPSSQPPGASFFAEALKRLAPLHQLGEEGVIAVEILTLIATYLQWCDRKHDAYLYIGLALRLAIALGCDNPVNEQGCLPSQAAHRVRLWWTVYMLDRRLSSGLGFAAGADERQLRAALPQQAIGFQSPVALAINVRIARTTDDLMSSLYGNASITQMDLVQKVQRVLHDLYDIGRSLPHPLALDFGRPLQTVTRTGASLHLMLFQAIILCIRPILLQRVRQEVESQTSHQPQTVPTVLSRLCETCNEAATKSLAILYALQRQKIIPRYGFFDLDATFSAAFVLVMMGFVDQGRSQPPPALDQAFVVLRFLSRAGNRAAERRLDDITHSCLRVWPDYTPRESQPDGRKQKKVADADASPSEWMRMPPPPPAIPREPNRQDHFQDESALLEMWMHPDTVLGTFDAPGQWDLDLSVEAEGIYSSFYDPTLPLTGIDHSDWLEIEKLFDRQNR</sequence>
<feature type="compositionally biased region" description="Basic and acidic residues" evidence="6">
    <location>
        <begin position="574"/>
        <end position="590"/>
    </location>
</feature>
<dbReference type="VEuPathDB" id="FungiDB:BO71DRAFT_487829"/>
<dbReference type="PROSITE" id="PS50048">
    <property type="entry name" value="ZN2_CY6_FUNGAL_2"/>
    <property type="match status" value="1"/>
</dbReference>
<dbReference type="STRING" id="1448320.A0A319CY01"/>
<accession>A0A319CY01</accession>
<dbReference type="CDD" id="cd00067">
    <property type="entry name" value="GAL4"/>
    <property type="match status" value="1"/>
</dbReference>
<dbReference type="GO" id="GO:0000981">
    <property type="term" value="F:DNA-binding transcription factor activity, RNA polymerase II-specific"/>
    <property type="evidence" value="ECO:0007669"/>
    <property type="project" value="InterPro"/>
</dbReference>
<reference evidence="8 9" key="1">
    <citation type="submission" date="2018-02" db="EMBL/GenBank/DDBJ databases">
        <title>The genomes of Aspergillus section Nigri reveals drivers in fungal speciation.</title>
        <authorList>
            <consortium name="DOE Joint Genome Institute"/>
            <person name="Vesth T.C."/>
            <person name="Nybo J."/>
            <person name="Theobald S."/>
            <person name="Brandl J."/>
            <person name="Frisvad J.C."/>
            <person name="Nielsen K.F."/>
            <person name="Lyhne E.K."/>
            <person name="Kogle M.E."/>
            <person name="Kuo A."/>
            <person name="Riley R."/>
            <person name="Clum A."/>
            <person name="Nolan M."/>
            <person name="Lipzen A."/>
            <person name="Salamov A."/>
            <person name="Henrissat B."/>
            <person name="Wiebenga A."/>
            <person name="De vries R.P."/>
            <person name="Grigoriev I.V."/>
            <person name="Mortensen U.H."/>
            <person name="Andersen M.R."/>
            <person name="Baker S.E."/>
        </authorList>
    </citation>
    <scope>NUCLEOTIDE SEQUENCE [LARGE SCALE GENOMIC DNA]</scope>
    <source>
        <strain evidence="8 9">CBS 707.79</strain>
    </source>
</reference>
<dbReference type="GO" id="GO:0006351">
    <property type="term" value="P:DNA-templated transcription"/>
    <property type="evidence" value="ECO:0007669"/>
    <property type="project" value="InterPro"/>
</dbReference>
<dbReference type="InterPro" id="IPR051127">
    <property type="entry name" value="Fungal_SecMet_Regulators"/>
</dbReference>
<dbReference type="Gene3D" id="4.10.240.10">
    <property type="entry name" value="Zn(2)-C6 fungal-type DNA-binding domain"/>
    <property type="match status" value="1"/>
</dbReference>
<dbReference type="EMBL" id="KZ826022">
    <property type="protein sequence ID" value="PYH89579.1"/>
    <property type="molecule type" value="Genomic_DNA"/>
</dbReference>
<dbReference type="CDD" id="cd12148">
    <property type="entry name" value="fungal_TF_MHR"/>
    <property type="match status" value="1"/>
</dbReference>
<evidence type="ECO:0000259" key="7">
    <source>
        <dbReference type="PROSITE" id="PS50048"/>
    </source>
</evidence>
<gene>
    <name evidence="8" type="ORF">BO71DRAFT_487829</name>
</gene>
<dbReference type="GO" id="GO:0008270">
    <property type="term" value="F:zinc ion binding"/>
    <property type="evidence" value="ECO:0007669"/>
    <property type="project" value="InterPro"/>
</dbReference>
<dbReference type="SUPFAM" id="SSF57701">
    <property type="entry name" value="Zn2/Cys6 DNA-binding domain"/>
    <property type="match status" value="1"/>
</dbReference>